<gene>
    <name evidence="2" type="ORF">RCOM_1241650</name>
</gene>
<dbReference type="EMBL" id="EQ973810">
    <property type="protein sequence ID" value="EEF45677.1"/>
    <property type="molecule type" value="Genomic_DNA"/>
</dbReference>
<name>B9RSD9_RICCO</name>
<evidence type="ECO:0000313" key="2">
    <source>
        <dbReference type="EMBL" id="EEF45677.1"/>
    </source>
</evidence>
<dbReference type="Proteomes" id="UP000008311">
    <property type="component" value="Unassembled WGS sequence"/>
</dbReference>
<evidence type="ECO:0000313" key="3">
    <source>
        <dbReference type="Proteomes" id="UP000008311"/>
    </source>
</evidence>
<feature type="region of interest" description="Disordered" evidence="1">
    <location>
        <begin position="1"/>
        <end position="23"/>
    </location>
</feature>
<dbReference type="AlphaFoldDB" id="B9RSD9"/>
<sequence>MSARSSSVEQQLNDPSEAPSVPPYAAIISSSSTAPTAATPSPCVAAASLPYTVASTIAATITSALTAASATTTSFLSSSHITSKIFFLTKPTYQKILPLIFLILTHKDTKFRLL</sequence>
<dbReference type="InParanoid" id="B9RSD9"/>
<protein>
    <submittedName>
        <fullName evidence="2">Uncharacterized protein</fullName>
    </submittedName>
</protein>
<feature type="compositionally biased region" description="Polar residues" evidence="1">
    <location>
        <begin position="1"/>
        <end position="14"/>
    </location>
</feature>
<evidence type="ECO:0000256" key="1">
    <source>
        <dbReference type="SAM" id="MobiDB-lite"/>
    </source>
</evidence>
<keyword evidence="3" id="KW-1185">Reference proteome</keyword>
<reference evidence="3" key="1">
    <citation type="journal article" date="2010" name="Nat. Biotechnol.">
        <title>Draft genome sequence of the oilseed species Ricinus communis.</title>
        <authorList>
            <person name="Chan A.P."/>
            <person name="Crabtree J."/>
            <person name="Zhao Q."/>
            <person name="Lorenzi H."/>
            <person name="Orvis J."/>
            <person name="Puiu D."/>
            <person name="Melake-Berhan A."/>
            <person name="Jones K.M."/>
            <person name="Redman J."/>
            <person name="Chen G."/>
            <person name="Cahoon E.B."/>
            <person name="Gedil M."/>
            <person name="Stanke M."/>
            <person name="Haas B.J."/>
            <person name="Wortman J.R."/>
            <person name="Fraser-Liggett C.M."/>
            <person name="Ravel J."/>
            <person name="Rabinowicz P.D."/>
        </authorList>
    </citation>
    <scope>NUCLEOTIDE SEQUENCE [LARGE SCALE GENOMIC DNA]</scope>
    <source>
        <strain evidence="3">cv. Hale</strain>
    </source>
</reference>
<accession>B9RSD9</accession>
<organism evidence="2 3">
    <name type="scientific">Ricinus communis</name>
    <name type="common">Castor bean</name>
    <dbReference type="NCBI Taxonomy" id="3988"/>
    <lineage>
        <taxon>Eukaryota</taxon>
        <taxon>Viridiplantae</taxon>
        <taxon>Streptophyta</taxon>
        <taxon>Embryophyta</taxon>
        <taxon>Tracheophyta</taxon>
        <taxon>Spermatophyta</taxon>
        <taxon>Magnoliopsida</taxon>
        <taxon>eudicotyledons</taxon>
        <taxon>Gunneridae</taxon>
        <taxon>Pentapetalae</taxon>
        <taxon>rosids</taxon>
        <taxon>fabids</taxon>
        <taxon>Malpighiales</taxon>
        <taxon>Euphorbiaceae</taxon>
        <taxon>Acalyphoideae</taxon>
        <taxon>Acalypheae</taxon>
        <taxon>Ricinus</taxon>
    </lineage>
</organism>
<proteinExistence type="predicted"/>